<protein>
    <submittedName>
        <fullName evidence="3">Uncharacterized protein</fullName>
    </submittedName>
</protein>
<comment type="caution">
    <text evidence="3">The sequence shown here is derived from an EMBL/GenBank/DDBJ whole genome shotgun (WGS) entry which is preliminary data.</text>
</comment>
<feature type="transmembrane region" description="Helical" evidence="2">
    <location>
        <begin position="212"/>
        <end position="237"/>
    </location>
</feature>
<sequence>MKANGQISHRSAPKSKAELELFKAKLDRKPYKNIGGSMEQVANNLEAFVGRINEISGFHDELVNQTFIAFAKELQYRVNAFNRLHYYPNSAFKRRINNLIAVFGQHLGSVRLALKSFQANSIPIIQRAQERRGLGLQGLSAVATFFSGITASTIQYQLGDIDTPLKSAVNGLWILSLACSIASAVSAQVVYSWRTSRYSSPSKYTPGLIVRVLQYTPLIYLCFSVSTFMVGLSVFTFSSEQDVVISIFIAIFTGVLSFQLAIFGFWIILERVAFTWTGGRQWFQQVHTTRLLLEMWRYMIDRLRTKFKASAVPSDSDQESSDATEKGTQPNHQFGYALSL</sequence>
<dbReference type="EMBL" id="CAJNJQ010002010">
    <property type="protein sequence ID" value="CAE7158320.1"/>
    <property type="molecule type" value="Genomic_DNA"/>
</dbReference>
<keyword evidence="2" id="KW-1133">Transmembrane helix</keyword>
<accession>A0A8H3E6T3</accession>
<name>A0A8H3E6T3_9AGAM</name>
<dbReference type="Proteomes" id="UP000663827">
    <property type="component" value="Unassembled WGS sequence"/>
</dbReference>
<keyword evidence="2" id="KW-0472">Membrane</keyword>
<reference evidence="3" key="1">
    <citation type="submission" date="2021-01" db="EMBL/GenBank/DDBJ databases">
        <authorList>
            <person name="Kaushik A."/>
        </authorList>
    </citation>
    <scope>NUCLEOTIDE SEQUENCE</scope>
    <source>
        <strain evidence="3">AG5</strain>
    </source>
</reference>
<feature type="transmembrane region" description="Helical" evidence="2">
    <location>
        <begin position="134"/>
        <end position="158"/>
    </location>
</feature>
<evidence type="ECO:0000313" key="4">
    <source>
        <dbReference type="Proteomes" id="UP000663827"/>
    </source>
</evidence>
<dbReference type="AlphaFoldDB" id="A0A8H3E6T3"/>
<feature type="transmembrane region" description="Helical" evidence="2">
    <location>
        <begin position="243"/>
        <end position="269"/>
    </location>
</feature>
<proteinExistence type="predicted"/>
<feature type="transmembrane region" description="Helical" evidence="2">
    <location>
        <begin position="170"/>
        <end position="191"/>
    </location>
</feature>
<keyword evidence="2" id="KW-0812">Transmembrane</keyword>
<gene>
    <name evidence="3" type="ORF">RDB_LOCUS96292</name>
</gene>
<organism evidence="3 4">
    <name type="scientific">Rhizoctonia solani</name>
    <dbReference type="NCBI Taxonomy" id="456999"/>
    <lineage>
        <taxon>Eukaryota</taxon>
        <taxon>Fungi</taxon>
        <taxon>Dikarya</taxon>
        <taxon>Basidiomycota</taxon>
        <taxon>Agaricomycotina</taxon>
        <taxon>Agaricomycetes</taxon>
        <taxon>Cantharellales</taxon>
        <taxon>Ceratobasidiaceae</taxon>
        <taxon>Rhizoctonia</taxon>
    </lineage>
</organism>
<evidence type="ECO:0000256" key="2">
    <source>
        <dbReference type="SAM" id="Phobius"/>
    </source>
</evidence>
<evidence type="ECO:0000256" key="1">
    <source>
        <dbReference type="SAM" id="MobiDB-lite"/>
    </source>
</evidence>
<feature type="region of interest" description="Disordered" evidence="1">
    <location>
        <begin position="311"/>
        <end position="330"/>
    </location>
</feature>
<evidence type="ECO:0000313" key="3">
    <source>
        <dbReference type="EMBL" id="CAE7158320.1"/>
    </source>
</evidence>